<dbReference type="AlphaFoldDB" id="Q7MSQ6"/>
<organism evidence="4">
    <name type="scientific">Wolinella succinogenes (strain ATCC 29543 / DSM 1740 / CCUG 13145 / JCM 31913 / LMG 7466 / NCTC 11488 / FDC 602W)</name>
    <name type="common">Vibrio succinogenes</name>
    <dbReference type="NCBI Taxonomy" id="273121"/>
    <lineage>
        <taxon>Bacteria</taxon>
        <taxon>Pseudomonadati</taxon>
        <taxon>Campylobacterota</taxon>
        <taxon>Epsilonproteobacteria</taxon>
        <taxon>Campylobacterales</taxon>
        <taxon>Helicobacteraceae</taxon>
        <taxon>Wolinella</taxon>
    </lineage>
</organism>
<reference evidence="3 4" key="1">
    <citation type="journal article" date="2003" name="Proc. Natl. Acad. Sci. U.S.A.">
        <title>Complete genome sequence and analysis of Wolinella succinogenes.</title>
        <authorList>
            <person name="Baar C."/>
            <person name="Eppinger M."/>
            <person name="Raddatz G."/>
            <person name="Simon JM."/>
            <person name="Lanz C."/>
            <person name="Klimmek O."/>
            <person name="Nandakumar R."/>
            <person name="Gross R."/>
            <person name="Rosinus A."/>
            <person name="Keller H."/>
            <person name="Jagtap P."/>
            <person name="Linke B."/>
            <person name="Meyer F."/>
            <person name="Lederer H."/>
            <person name="Schuster S.C."/>
        </authorList>
    </citation>
    <scope>NUCLEOTIDE SEQUENCE [LARGE SCALE GENOMIC DNA]</scope>
    <source>
        <strain evidence="4">ATCC 29543 / DSM 1740 / CCUG 13145 / JCM 31913 / LMG 7466 / NCTC 11488 / FDC 602W</strain>
    </source>
</reference>
<dbReference type="PANTHER" id="PTHR10632:SF2">
    <property type="entry name" value="SULFIDE:QUINONE OXIDOREDUCTASE, MITOCHONDRIAL"/>
    <property type="match status" value="1"/>
</dbReference>
<dbReference type="RefSeq" id="WP_011138184.1">
    <property type="nucleotide sequence ID" value="NC_005090.1"/>
</dbReference>
<evidence type="ECO:0000313" key="4">
    <source>
        <dbReference type="Proteomes" id="UP000000422"/>
    </source>
</evidence>
<dbReference type="KEGG" id="wsu:WS0226"/>
<dbReference type="PANTHER" id="PTHR10632">
    <property type="entry name" value="SULFIDE:QUINONE OXIDOREDUCTASE"/>
    <property type="match status" value="1"/>
</dbReference>
<keyword evidence="1" id="KW-0500">Molybdenum</keyword>
<dbReference type="InterPro" id="IPR015904">
    <property type="entry name" value="Sulphide_quinone_reductase"/>
</dbReference>
<dbReference type="InterPro" id="IPR036188">
    <property type="entry name" value="FAD/NAD-bd_sf"/>
</dbReference>
<evidence type="ECO:0000259" key="2">
    <source>
        <dbReference type="Pfam" id="PF07992"/>
    </source>
</evidence>
<evidence type="ECO:0000313" key="3">
    <source>
        <dbReference type="EMBL" id="CAE09384.1"/>
    </source>
</evidence>
<dbReference type="SUPFAM" id="SSF51905">
    <property type="entry name" value="FAD/NAD(P)-binding domain"/>
    <property type="match status" value="2"/>
</dbReference>
<keyword evidence="4" id="KW-1185">Reference proteome</keyword>
<proteinExistence type="predicted"/>
<dbReference type="GO" id="GO:0071949">
    <property type="term" value="F:FAD binding"/>
    <property type="evidence" value="ECO:0007669"/>
    <property type="project" value="TreeGrafter"/>
</dbReference>
<feature type="domain" description="FAD/NAD(P)-binding" evidence="2">
    <location>
        <begin position="58"/>
        <end position="177"/>
    </location>
</feature>
<dbReference type="STRING" id="273121.WS0226"/>
<accession>Q7MSQ6</accession>
<dbReference type="Pfam" id="PF07992">
    <property type="entry name" value="Pyr_redox_2"/>
    <property type="match status" value="1"/>
</dbReference>
<dbReference type="eggNOG" id="COG0446">
    <property type="taxonomic scope" value="Bacteria"/>
</dbReference>
<protein>
    <recommendedName>
        <fullName evidence="2">FAD/NAD(P)-binding domain-containing protein</fullName>
    </recommendedName>
</protein>
<name>Q7MSQ6_WOLSU</name>
<dbReference type="PROSITE" id="PS51318">
    <property type="entry name" value="TAT"/>
    <property type="match status" value="1"/>
</dbReference>
<dbReference type="InterPro" id="IPR019546">
    <property type="entry name" value="TAT_signal_bac_arc"/>
</dbReference>
<dbReference type="InterPro" id="IPR006311">
    <property type="entry name" value="TAT_signal"/>
</dbReference>
<sequence>MSSLDREWLEALEQMDGELKKAGLSRRDALKVLGLGGAALALPATAPRAHAASNAKGKIVIIGAGLAGITVASRLSHALSKPDITIIDGGDKVDYQPGYTLIASGVYGPNDVTYERAGLIPSGAKWIKEYVKEIDAAGNSVTTTSGQKITYDYLVVATGLVTDYSMVKGLSESDVGRNGIASIYTLPTCQKAFGQIKEFVNQGGVGLFTDPHTPIKCGGAPKKIQFLVDDYARKEGKHDKIKTIFLPNGGTMFGVKEYAEMIERLYKEKGMEWKFKHNLVAIDPASKKATFEYTYTVKGEFDEVLGEHELITQKDNVVMDYDFIHVTPPMRAPKMVKDSELSWKRGSASAGGWMELVKETLQHPVYKNVFGLGDVAGIPMGKTGGSVRKQAPVLVENLINAMEGKEPTAQYGGYTVCPLIVDYGRVAMLEFDWSATPKPSFPLDPSVPRWVYWAMKVYMLKPMTMIGMLKGYA</sequence>
<dbReference type="Proteomes" id="UP000000422">
    <property type="component" value="Chromosome"/>
</dbReference>
<dbReference type="GO" id="GO:0070221">
    <property type="term" value="P:sulfide oxidation, using sulfide:quinone oxidoreductase"/>
    <property type="evidence" value="ECO:0007669"/>
    <property type="project" value="TreeGrafter"/>
</dbReference>
<dbReference type="NCBIfam" id="TIGR01409">
    <property type="entry name" value="TAT_signal_seq"/>
    <property type="match status" value="1"/>
</dbReference>
<evidence type="ECO:0000256" key="1">
    <source>
        <dbReference type="ARBA" id="ARBA00022505"/>
    </source>
</evidence>
<gene>
    <name evidence="3" type="ordered locus">WS0226</name>
</gene>
<dbReference type="InterPro" id="IPR023753">
    <property type="entry name" value="FAD/NAD-binding_dom"/>
</dbReference>
<dbReference type="GO" id="GO:0070224">
    <property type="term" value="F:sulfide:quinone oxidoreductase activity"/>
    <property type="evidence" value="ECO:0007669"/>
    <property type="project" value="TreeGrafter"/>
</dbReference>
<dbReference type="Gene3D" id="3.50.50.100">
    <property type="match status" value="1"/>
</dbReference>
<dbReference type="HOGENOM" id="CLU_030742_2_0_7"/>
<dbReference type="EMBL" id="BX571657">
    <property type="protein sequence ID" value="CAE09384.1"/>
    <property type="molecule type" value="Genomic_DNA"/>
</dbReference>